<evidence type="ECO:0000313" key="2">
    <source>
        <dbReference type="EMBL" id="RSJ67417.1"/>
    </source>
</evidence>
<protein>
    <recommendedName>
        <fullName evidence="1">ATPase AAA-type core domain-containing protein</fullName>
    </recommendedName>
</protein>
<reference evidence="2 3" key="1">
    <citation type="submission" date="2018-11" db="EMBL/GenBank/DDBJ databases">
        <title>Species Designations Belie Phenotypic and Genotypic Heterogeneity in Oral Streptococci.</title>
        <authorList>
            <person name="Velsko I."/>
        </authorList>
    </citation>
    <scope>NUCLEOTIDE SEQUENCE [LARGE SCALE GENOMIC DNA]</scope>
    <source>
        <strain evidence="2 3">BCC12</strain>
    </source>
</reference>
<evidence type="ECO:0000313" key="3">
    <source>
        <dbReference type="Proteomes" id="UP000280182"/>
    </source>
</evidence>
<name>A0A428FXN2_STROR</name>
<organism evidence="2 3">
    <name type="scientific">Streptococcus oralis</name>
    <dbReference type="NCBI Taxonomy" id="1303"/>
    <lineage>
        <taxon>Bacteria</taxon>
        <taxon>Bacillati</taxon>
        <taxon>Bacillota</taxon>
        <taxon>Bacilli</taxon>
        <taxon>Lactobacillales</taxon>
        <taxon>Streptococcaceae</taxon>
        <taxon>Streptococcus</taxon>
    </lineage>
</organism>
<dbReference type="Gene3D" id="3.40.50.300">
    <property type="entry name" value="P-loop containing nucleotide triphosphate hydrolases"/>
    <property type="match status" value="1"/>
</dbReference>
<comment type="caution">
    <text evidence="2">The sequence shown here is derived from an EMBL/GenBank/DDBJ whole genome shotgun (WGS) entry which is preliminary data.</text>
</comment>
<dbReference type="PANTHER" id="PTHR40396">
    <property type="entry name" value="ATPASE-LIKE PROTEIN"/>
    <property type="match status" value="1"/>
</dbReference>
<dbReference type="AlphaFoldDB" id="A0A428FXN2"/>
<dbReference type="Pfam" id="PF13304">
    <property type="entry name" value="AAA_21"/>
    <property type="match status" value="1"/>
</dbReference>
<dbReference type="SUPFAM" id="SSF52540">
    <property type="entry name" value="P-loop containing nucleoside triphosphate hydrolases"/>
    <property type="match status" value="1"/>
</dbReference>
<dbReference type="GO" id="GO:0016887">
    <property type="term" value="F:ATP hydrolysis activity"/>
    <property type="evidence" value="ECO:0007669"/>
    <property type="project" value="InterPro"/>
</dbReference>
<dbReference type="EMBL" id="RJPJ01000005">
    <property type="protein sequence ID" value="RSJ67417.1"/>
    <property type="molecule type" value="Genomic_DNA"/>
</dbReference>
<proteinExistence type="predicted"/>
<evidence type="ECO:0000259" key="1">
    <source>
        <dbReference type="Pfam" id="PF13304"/>
    </source>
</evidence>
<gene>
    <name evidence="2" type="ORF">D8802_05155</name>
</gene>
<accession>A0A428FXN2</accession>
<feature type="domain" description="ATPase AAA-type core" evidence="1">
    <location>
        <begin position="42"/>
        <end position="324"/>
    </location>
</feature>
<dbReference type="RefSeq" id="WP_125395061.1">
    <property type="nucleotide sequence ID" value="NZ_RJPJ01000005.1"/>
</dbReference>
<dbReference type="PANTHER" id="PTHR40396:SF1">
    <property type="entry name" value="ATPASE AAA-TYPE CORE DOMAIN-CONTAINING PROTEIN"/>
    <property type="match status" value="1"/>
</dbReference>
<dbReference type="Proteomes" id="UP000280182">
    <property type="component" value="Unassembled WGS sequence"/>
</dbReference>
<dbReference type="InterPro" id="IPR003959">
    <property type="entry name" value="ATPase_AAA_core"/>
</dbReference>
<sequence>MLQRFSVKNFKNFKNEFVWDLSAGKYNFNSESIKNGIVKNSVLYGKNGSGKSNLTYAVMDITTHLTDFTKQENHYNQYINFDSTDDFAVFSYEFKFDQDRVVYHYKKKNMTEVFDEEVYINDNCVIFEDFQAGRREVQLVGAENLNTKTRDLSLSFVKYIFNNTNLELSDVTNCIFLKFKGFVEGMLFFGSGTSEGNFYQGFKSSQGYIASAIVDAGKLEELEHFLHEFDINYSLERGEDSEGNSVIMVRFKNRTVNIYSVASHGTKVIMVFFYWMIQLSDITFLVVDEFDAYYHNEVSETILKKIRNGEVQSVFTTHNTTIMSNDLLRPDCYFIVQNNQIKELSSLTVKELRIAHNLEKMYNAGAFDE</sequence>
<dbReference type="InterPro" id="IPR027417">
    <property type="entry name" value="P-loop_NTPase"/>
</dbReference>
<dbReference type="OrthoDB" id="9809324at2"/>
<dbReference type="GO" id="GO:0005524">
    <property type="term" value="F:ATP binding"/>
    <property type="evidence" value="ECO:0007669"/>
    <property type="project" value="InterPro"/>
</dbReference>